<dbReference type="AlphaFoldDB" id="A0A0E9VK68"/>
<name>A0A0E9VK68_ANGAN</name>
<sequence>MRDYTPVSRELLKAVQLSNTSCKFPENSRLSCTFSTFFLL</sequence>
<evidence type="ECO:0000313" key="1">
    <source>
        <dbReference type="EMBL" id="JAH78457.1"/>
    </source>
</evidence>
<reference evidence="1" key="1">
    <citation type="submission" date="2014-11" db="EMBL/GenBank/DDBJ databases">
        <authorList>
            <person name="Amaro Gonzalez C."/>
        </authorList>
    </citation>
    <scope>NUCLEOTIDE SEQUENCE</scope>
</reference>
<reference evidence="1" key="2">
    <citation type="journal article" date="2015" name="Fish Shellfish Immunol.">
        <title>Early steps in the European eel (Anguilla anguilla)-Vibrio vulnificus interaction in the gills: Role of the RtxA13 toxin.</title>
        <authorList>
            <person name="Callol A."/>
            <person name="Pajuelo D."/>
            <person name="Ebbesson L."/>
            <person name="Teles M."/>
            <person name="MacKenzie S."/>
            <person name="Amaro C."/>
        </authorList>
    </citation>
    <scope>NUCLEOTIDE SEQUENCE</scope>
</reference>
<dbReference type="EMBL" id="GBXM01030120">
    <property type="protein sequence ID" value="JAH78457.1"/>
    <property type="molecule type" value="Transcribed_RNA"/>
</dbReference>
<accession>A0A0E9VK68</accession>
<proteinExistence type="predicted"/>
<organism evidence="1">
    <name type="scientific">Anguilla anguilla</name>
    <name type="common">European freshwater eel</name>
    <name type="synonym">Muraena anguilla</name>
    <dbReference type="NCBI Taxonomy" id="7936"/>
    <lineage>
        <taxon>Eukaryota</taxon>
        <taxon>Metazoa</taxon>
        <taxon>Chordata</taxon>
        <taxon>Craniata</taxon>
        <taxon>Vertebrata</taxon>
        <taxon>Euteleostomi</taxon>
        <taxon>Actinopterygii</taxon>
        <taxon>Neopterygii</taxon>
        <taxon>Teleostei</taxon>
        <taxon>Anguilliformes</taxon>
        <taxon>Anguillidae</taxon>
        <taxon>Anguilla</taxon>
    </lineage>
</organism>
<protein>
    <submittedName>
        <fullName evidence="1">Uncharacterized protein</fullName>
    </submittedName>
</protein>